<dbReference type="InterPro" id="IPR011611">
    <property type="entry name" value="PfkB_dom"/>
</dbReference>
<accession>H9UHB0</accession>
<evidence type="ECO:0000313" key="6">
    <source>
        <dbReference type="Proteomes" id="UP000007383"/>
    </source>
</evidence>
<dbReference type="KEGG" id="sfc:Spiaf_0809"/>
<gene>
    <name evidence="5" type="ordered locus">Spiaf_0809</name>
</gene>
<dbReference type="GO" id="GO:0016301">
    <property type="term" value="F:kinase activity"/>
    <property type="evidence" value="ECO:0007669"/>
    <property type="project" value="UniProtKB-KW"/>
</dbReference>
<evidence type="ECO:0000256" key="2">
    <source>
        <dbReference type="ARBA" id="ARBA00022679"/>
    </source>
</evidence>
<dbReference type="Pfam" id="PF00294">
    <property type="entry name" value="PfkB"/>
    <property type="match status" value="1"/>
</dbReference>
<dbReference type="PANTHER" id="PTHR43320:SF3">
    <property type="entry name" value="CARBOHYDRATE KINASE PFKB DOMAIN-CONTAINING PROTEIN"/>
    <property type="match status" value="1"/>
</dbReference>
<dbReference type="InterPro" id="IPR029056">
    <property type="entry name" value="Ribokinase-like"/>
</dbReference>
<feature type="domain" description="Carbohydrate kinase PfkB" evidence="4">
    <location>
        <begin position="51"/>
        <end position="319"/>
    </location>
</feature>
<dbReference type="SUPFAM" id="SSF53613">
    <property type="entry name" value="Ribokinase-like"/>
    <property type="match status" value="1"/>
</dbReference>
<dbReference type="InterPro" id="IPR002173">
    <property type="entry name" value="Carboh/pur_kinase_PfkB_CS"/>
</dbReference>
<dbReference type="PATRIC" id="fig|889378.3.peg.813"/>
<sequence>MHTLYGIGNPLMDSIHQVSAGAIEDLGFEPGSMNLITAEQQGAIAAVGTPLRVTAGGSCANTLRGAACLASRFGADLRCIYSGAVGHDTQGGQFESILHRSGVESHLRKKPAAATGTSTILVSPDGQRTMFTQLEACRLFQPGDVDHTAIASADILYFTGFMWDTPNQEEALRQAMQTAQAHDVQIVIDIADIFVADRYRDKLMEVVPQYAAYVLCNEQELASLLGQRDVDRGTLLQLARQIPVSWLVKVGSEGCFLVNADGIRQVPGVPTRVVDTTGAGDAFAAGFLFYRLAGAGEIEALQGANALASAIVAIEGCVYEDIPAATARLFPTPGAGQSAE</sequence>
<dbReference type="PANTHER" id="PTHR43320">
    <property type="entry name" value="SUGAR KINASE"/>
    <property type="match status" value="1"/>
</dbReference>
<protein>
    <submittedName>
        <fullName evidence="5">Sugar kinase, ribokinase</fullName>
    </submittedName>
</protein>
<dbReference type="OrthoDB" id="9775849at2"/>
<evidence type="ECO:0000256" key="1">
    <source>
        <dbReference type="ARBA" id="ARBA00010688"/>
    </source>
</evidence>
<comment type="similarity">
    <text evidence="1">Belongs to the carbohydrate kinase PfkB family.</text>
</comment>
<dbReference type="InterPro" id="IPR052700">
    <property type="entry name" value="Carb_kinase_PfkB-like"/>
</dbReference>
<dbReference type="PROSITE" id="PS00584">
    <property type="entry name" value="PFKB_KINASES_2"/>
    <property type="match status" value="1"/>
</dbReference>
<evidence type="ECO:0000256" key="3">
    <source>
        <dbReference type="ARBA" id="ARBA00022777"/>
    </source>
</evidence>
<keyword evidence="2" id="KW-0808">Transferase</keyword>
<dbReference type="Proteomes" id="UP000007383">
    <property type="component" value="Chromosome"/>
</dbReference>
<dbReference type="EMBL" id="CP003282">
    <property type="protein sequence ID" value="AFG36903.1"/>
    <property type="molecule type" value="Genomic_DNA"/>
</dbReference>
<keyword evidence="6" id="KW-1185">Reference proteome</keyword>
<organism evidence="5 6">
    <name type="scientific">Spirochaeta africana (strain ATCC 700263 / DSM 8902 / Z-7692)</name>
    <dbReference type="NCBI Taxonomy" id="889378"/>
    <lineage>
        <taxon>Bacteria</taxon>
        <taxon>Pseudomonadati</taxon>
        <taxon>Spirochaetota</taxon>
        <taxon>Spirochaetia</taxon>
        <taxon>Spirochaetales</taxon>
        <taxon>Spirochaetaceae</taxon>
        <taxon>Spirochaeta</taxon>
    </lineage>
</organism>
<dbReference type="eggNOG" id="COG0524">
    <property type="taxonomic scope" value="Bacteria"/>
</dbReference>
<dbReference type="HOGENOM" id="CLU_027634_5_1_12"/>
<name>H9UHB0_SPIAZ</name>
<reference evidence="6" key="1">
    <citation type="journal article" date="2013" name="Stand. Genomic Sci.">
        <title>Complete genome sequence of the halophilic bacterium Spirochaeta africana type strain (Z-7692(T)) from the alkaline Lake Magadi in the East African Rift.</title>
        <authorList>
            <person name="Liolos K."/>
            <person name="Abt B."/>
            <person name="Scheuner C."/>
            <person name="Teshima H."/>
            <person name="Held B."/>
            <person name="Lapidus A."/>
            <person name="Nolan M."/>
            <person name="Lucas S."/>
            <person name="Deshpande S."/>
            <person name="Cheng J.F."/>
            <person name="Tapia R."/>
            <person name="Goodwin L.A."/>
            <person name="Pitluck S."/>
            <person name="Pagani I."/>
            <person name="Ivanova N."/>
            <person name="Mavromatis K."/>
            <person name="Mikhailova N."/>
            <person name="Huntemann M."/>
            <person name="Pati A."/>
            <person name="Chen A."/>
            <person name="Palaniappan K."/>
            <person name="Land M."/>
            <person name="Rohde M."/>
            <person name="Tindall B.J."/>
            <person name="Detter J.C."/>
            <person name="Goker M."/>
            <person name="Bristow J."/>
            <person name="Eisen J.A."/>
            <person name="Markowitz V."/>
            <person name="Hugenholtz P."/>
            <person name="Woyke T."/>
            <person name="Klenk H.P."/>
            <person name="Kyrpides N.C."/>
        </authorList>
    </citation>
    <scope>NUCLEOTIDE SEQUENCE</scope>
    <source>
        <strain evidence="6">ATCC 700263 / DSM 8902 / Z-7692</strain>
    </source>
</reference>
<evidence type="ECO:0000259" key="4">
    <source>
        <dbReference type="Pfam" id="PF00294"/>
    </source>
</evidence>
<dbReference type="Gene3D" id="3.40.1190.20">
    <property type="match status" value="1"/>
</dbReference>
<dbReference type="AlphaFoldDB" id="H9UHB0"/>
<dbReference type="CDD" id="cd01168">
    <property type="entry name" value="adenosine_kinase"/>
    <property type="match status" value="1"/>
</dbReference>
<proteinExistence type="inferred from homology"/>
<keyword evidence="3 5" id="KW-0418">Kinase</keyword>
<dbReference type="STRING" id="889378.Spiaf_0809"/>
<evidence type="ECO:0000313" key="5">
    <source>
        <dbReference type="EMBL" id="AFG36903.1"/>
    </source>
</evidence>